<name>T1BEP5_9ZZZZ</name>
<dbReference type="Pfam" id="PF06684">
    <property type="entry name" value="AA_synth"/>
    <property type="match status" value="1"/>
</dbReference>
<dbReference type="EMBL" id="AUZX01005335">
    <property type="protein sequence ID" value="EQD68302.1"/>
    <property type="molecule type" value="Genomic_DNA"/>
</dbReference>
<gene>
    <name evidence="1" type="ORF">B1A_07405</name>
</gene>
<dbReference type="InterPro" id="IPR035936">
    <property type="entry name" value="BB2672"/>
</dbReference>
<sequence>MIRILGMHVLVDERRVEMGRDLDPYVRRVVAAAVVENPFAGRYVEDLSELIDDSVPLGVELSRLAVATLGNPVHSYGKGAIVGMAGELEHAAALLHPKFGTPLREACGGGKAIIPSAKKRGGPGTTLDIPLHYKDAAFVRSHFDAIELRIGESPGPDQLVVAVAVT</sequence>
<reference evidence="1" key="2">
    <citation type="journal article" date="2014" name="ISME J.">
        <title>Microbial stratification in low pH oxic and suboxic macroscopic growths along an acid mine drainage.</title>
        <authorList>
            <person name="Mendez-Garcia C."/>
            <person name="Mesa V."/>
            <person name="Sprenger R.R."/>
            <person name="Richter M."/>
            <person name="Diez M.S."/>
            <person name="Solano J."/>
            <person name="Bargiela R."/>
            <person name="Golyshina O.V."/>
            <person name="Manteca A."/>
            <person name="Ramos J.L."/>
            <person name="Gallego J.R."/>
            <person name="Llorente I."/>
            <person name="Martins Dos Santos V.A."/>
            <person name="Jensen O.N."/>
            <person name="Pelaez A.I."/>
            <person name="Sanchez J."/>
            <person name="Ferrer M."/>
        </authorList>
    </citation>
    <scope>NUCLEOTIDE SEQUENCE</scope>
</reference>
<dbReference type="SUPFAM" id="SSF160519">
    <property type="entry name" value="BB2672-like"/>
    <property type="match status" value="1"/>
</dbReference>
<proteinExistence type="predicted"/>
<accession>T1BEP5</accession>
<protein>
    <submittedName>
        <fullName evidence="1">Protein containing DUF1185</fullName>
    </submittedName>
</protein>
<reference evidence="1" key="1">
    <citation type="submission" date="2013-08" db="EMBL/GenBank/DDBJ databases">
        <authorList>
            <person name="Mendez C."/>
            <person name="Richter M."/>
            <person name="Ferrer M."/>
            <person name="Sanchez J."/>
        </authorList>
    </citation>
    <scope>NUCLEOTIDE SEQUENCE</scope>
</reference>
<dbReference type="InterPro" id="IPR009569">
    <property type="entry name" value="AA_synth_put"/>
</dbReference>
<comment type="caution">
    <text evidence="1">The sequence shown here is derived from an EMBL/GenBank/DDBJ whole genome shotgun (WGS) entry which is preliminary data.</text>
</comment>
<dbReference type="AlphaFoldDB" id="T1BEP5"/>
<evidence type="ECO:0000313" key="1">
    <source>
        <dbReference type="EMBL" id="EQD68302.1"/>
    </source>
</evidence>
<feature type="non-terminal residue" evidence="1">
    <location>
        <position position="166"/>
    </location>
</feature>
<dbReference type="Gene3D" id="3.30.1330.110">
    <property type="entry name" value="BB2672"/>
    <property type="match status" value="1"/>
</dbReference>
<organism evidence="1">
    <name type="scientific">mine drainage metagenome</name>
    <dbReference type="NCBI Taxonomy" id="410659"/>
    <lineage>
        <taxon>unclassified sequences</taxon>
        <taxon>metagenomes</taxon>
        <taxon>ecological metagenomes</taxon>
    </lineage>
</organism>